<evidence type="ECO:0000313" key="1">
    <source>
        <dbReference type="EMBL" id="CUN03361.1"/>
    </source>
</evidence>
<reference evidence="2 4" key="2">
    <citation type="journal article" date="2019" name="Nat. Med.">
        <title>A library of human gut bacterial isolates paired with longitudinal multiomics data enables mechanistic microbiome research.</title>
        <authorList>
            <person name="Poyet M."/>
            <person name="Groussin M."/>
            <person name="Gibbons S.M."/>
            <person name="Avila-Pacheco J."/>
            <person name="Jiang X."/>
            <person name="Kearney S.M."/>
            <person name="Perrotta A.R."/>
            <person name="Berdy B."/>
            <person name="Zhao S."/>
            <person name="Lieberman T.D."/>
            <person name="Swanson P.K."/>
            <person name="Smith M."/>
            <person name="Roesemann S."/>
            <person name="Alexander J.E."/>
            <person name="Rich S.A."/>
            <person name="Livny J."/>
            <person name="Vlamakis H."/>
            <person name="Clish C."/>
            <person name="Bullock K."/>
            <person name="Deik A."/>
            <person name="Scott J."/>
            <person name="Pierce K.A."/>
            <person name="Xavier R.J."/>
            <person name="Alm E.J."/>
        </authorList>
    </citation>
    <scope>NUCLEOTIDE SEQUENCE [LARGE SCALE GENOMIC DNA]</scope>
    <source>
        <strain evidence="2 4">BIOML-A1</strain>
    </source>
</reference>
<name>A0A173TKW0_9FIRM</name>
<reference evidence="1 3" key="1">
    <citation type="submission" date="2015-09" db="EMBL/GenBank/DDBJ databases">
        <authorList>
            <consortium name="Pathogen Informatics"/>
        </authorList>
    </citation>
    <scope>NUCLEOTIDE SEQUENCE [LARGE SCALE GENOMIC DNA]</scope>
    <source>
        <strain evidence="1 3">2789STDY5608863</strain>
    </source>
</reference>
<sequence>MKNTRSISYIGEKYYQFDKNSEKPIYKYVCHKHLSRAERKKLSDDNIG</sequence>
<dbReference type="AlphaFoldDB" id="A0A173TKW0"/>
<gene>
    <name evidence="1" type="ORF">ERS852420_02280</name>
    <name evidence="2" type="ORF">GMD30_15260</name>
</gene>
<evidence type="ECO:0000313" key="4">
    <source>
        <dbReference type="Proteomes" id="UP000446657"/>
    </source>
</evidence>
<proteinExistence type="predicted"/>
<evidence type="ECO:0000313" key="3">
    <source>
        <dbReference type="Proteomes" id="UP000095495"/>
    </source>
</evidence>
<evidence type="ECO:0000313" key="2">
    <source>
        <dbReference type="EMBL" id="MTR83005.1"/>
    </source>
</evidence>
<dbReference type="Proteomes" id="UP000446657">
    <property type="component" value="Unassembled WGS sequence"/>
</dbReference>
<dbReference type="Proteomes" id="UP000095495">
    <property type="component" value="Unassembled WGS sequence"/>
</dbReference>
<organism evidence="1 3">
    <name type="scientific">Roseburia faecis</name>
    <dbReference type="NCBI Taxonomy" id="301302"/>
    <lineage>
        <taxon>Bacteria</taxon>
        <taxon>Bacillati</taxon>
        <taxon>Bacillota</taxon>
        <taxon>Clostridia</taxon>
        <taxon>Lachnospirales</taxon>
        <taxon>Lachnospiraceae</taxon>
        <taxon>Roseburia</taxon>
    </lineage>
</organism>
<dbReference type="EMBL" id="WNAL01000045">
    <property type="protein sequence ID" value="MTR83005.1"/>
    <property type="molecule type" value="Genomic_DNA"/>
</dbReference>
<dbReference type="RefSeq" id="WP_155177630.1">
    <property type="nucleotide sequence ID" value="NZ_CYXV01000009.1"/>
</dbReference>
<dbReference type="EMBL" id="CYXV01000009">
    <property type="protein sequence ID" value="CUN03361.1"/>
    <property type="molecule type" value="Genomic_DNA"/>
</dbReference>
<protein>
    <submittedName>
        <fullName evidence="1">Uncharacterized protein</fullName>
    </submittedName>
</protein>
<accession>A0A173TKW0</accession>